<evidence type="ECO:0000256" key="1">
    <source>
        <dbReference type="ARBA" id="ARBA00004141"/>
    </source>
</evidence>
<evidence type="ECO:0000256" key="10">
    <source>
        <dbReference type="ARBA" id="ARBA00055037"/>
    </source>
</evidence>
<dbReference type="PANTHER" id="PTHR43840:SF15">
    <property type="entry name" value="MITOCHONDRIAL METAL TRANSPORTER 1-RELATED"/>
    <property type="match status" value="1"/>
</dbReference>
<accession>G0WFV2</accession>
<dbReference type="HOGENOM" id="CLU_013430_12_1_1"/>
<dbReference type="GO" id="GO:0016020">
    <property type="term" value="C:membrane"/>
    <property type="evidence" value="ECO:0007669"/>
    <property type="project" value="UniProtKB-SubCell"/>
</dbReference>
<organism evidence="12 13">
    <name type="scientific">Naumovozyma dairenensis (strain ATCC 10597 / BCRC 20456 / CBS 421 / NBRC 0211 / NRRL Y-12639)</name>
    <name type="common">Saccharomyces dairenensis</name>
    <dbReference type="NCBI Taxonomy" id="1071378"/>
    <lineage>
        <taxon>Eukaryota</taxon>
        <taxon>Fungi</taxon>
        <taxon>Dikarya</taxon>
        <taxon>Ascomycota</taxon>
        <taxon>Saccharomycotina</taxon>
        <taxon>Saccharomycetes</taxon>
        <taxon>Saccharomycetales</taxon>
        <taxon>Saccharomycetaceae</taxon>
        <taxon>Naumovozyma</taxon>
    </lineage>
</organism>
<keyword evidence="9" id="KW-0472">Membrane</keyword>
<dbReference type="GO" id="GO:0008324">
    <property type="term" value="F:monoatomic cation transmembrane transporter activity"/>
    <property type="evidence" value="ECO:0007669"/>
    <property type="project" value="InterPro"/>
</dbReference>
<evidence type="ECO:0000256" key="5">
    <source>
        <dbReference type="ARBA" id="ARBA00022496"/>
    </source>
</evidence>
<reference evidence="12 13" key="1">
    <citation type="journal article" date="2011" name="Proc. Natl. Acad. Sci. U.S.A.">
        <title>Evolutionary erosion of yeast sex chromosomes by mating-type switching accidents.</title>
        <authorList>
            <person name="Gordon J.L."/>
            <person name="Armisen D."/>
            <person name="Proux-Wera E."/>
            <person name="Oheigeartaigh S.S."/>
            <person name="Byrne K.P."/>
            <person name="Wolfe K.H."/>
        </authorList>
    </citation>
    <scope>NUCLEOTIDE SEQUENCE [LARGE SCALE GENOMIC DNA]</scope>
    <source>
        <strain evidence="13">ATCC 10597 / BCRC 20456 / CBS 421 / NBRC 0211 / NRRL Y-12639</strain>
    </source>
</reference>
<comment type="subcellular location">
    <subcellularLocation>
        <location evidence="1">Membrane</location>
        <topology evidence="1">Multi-pass membrane protein</topology>
    </subcellularLocation>
</comment>
<dbReference type="OrthoDB" id="435980at2759"/>
<feature type="domain" description="Cation efflux protein transmembrane" evidence="11">
    <location>
        <begin position="150"/>
        <end position="365"/>
    </location>
</feature>
<dbReference type="GO" id="GO:0005739">
    <property type="term" value="C:mitochondrion"/>
    <property type="evidence" value="ECO:0007669"/>
    <property type="project" value="EnsemblFungi"/>
</dbReference>
<dbReference type="eggNOG" id="KOG1485">
    <property type="taxonomic scope" value="Eukaryota"/>
</dbReference>
<keyword evidence="13" id="KW-1185">Reference proteome</keyword>
<dbReference type="GeneID" id="11493517"/>
<evidence type="ECO:0000259" key="11">
    <source>
        <dbReference type="Pfam" id="PF01545"/>
    </source>
</evidence>
<dbReference type="PANTHER" id="PTHR43840">
    <property type="entry name" value="MITOCHONDRIAL METAL TRANSPORTER 1-RELATED"/>
    <property type="match status" value="1"/>
</dbReference>
<evidence type="ECO:0000256" key="9">
    <source>
        <dbReference type="ARBA" id="ARBA00023136"/>
    </source>
</evidence>
<keyword evidence="4" id="KW-0813">Transport</keyword>
<keyword evidence="5" id="KW-0410">Iron transport</keyword>
<evidence type="ECO:0000256" key="4">
    <source>
        <dbReference type="ARBA" id="ARBA00022448"/>
    </source>
</evidence>
<name>G0WFV2_NAUDC</name>
<dbReference type="Gene3D" id="1.20.1510.10">
    <property type="entry name" value="Cation efflux protein transmembrane domain"/>
    <property type="match status" value="1"/>
</dbReference>
<evidence type="ECO:0000256" key="6">
    <source>
        <dbReference type="ARBA" id="ARBA00022692"/>
    </source>
</evidence>
<dbReference type="InterPro" id="IPR002524">
    <property type="entry name" value="Cation_efflux"/>
</dbReference>
<dbReference type="FunFam" id="1.20.1510.10:FF:000013">
    <property type="entry name" value="Cation efflux family protein"/>
    <property type="match status" value="1"/>
</dbReference>
<dbReference type="AlphaFoldDB" id="G0WFV2"/>
<evidence type="ECO:0000256" key="2">
    <source>
        <dbReference type="ARBA" id="ARBA00008873"/>
    </source>
</evidence>
<proteinExistence type="inferred from homology"/>
<dbReference type="InterPro" id="IPR058533">
    <property type="entry name" value="Cation_efflux_TM"/>
</dbReference>
<keyword evidence="3" id="KW-0409">Iron storage</keyword>
<dbReference type="SUPFAM" id="SSF161111">
    <property type="entry name" value="Cation efflux protein transmembrane domain-like"/>
    <property type="match status" value="1"/>
</dbReference>
<keyword evidence="6" id="KW-0812">Transmembrane</keyword>
<evidence type="ECO:0000256" key="8">
    <source>
        <dbReference type="ARBA" id="ARBA00023065"/>
    </source>
</evidence>
<dbReference type="KEGG" id="ndi:NDAI_0I00940"/>
<dbReference type="OMA" id="WVFRATR"/>
<dbReference type="GO" id="GO:0006826">
    <property type="term" value="P:iron ion transport"/>
    <property type="evidence" value="ECO:0007669"/>
    <property type="project" value="UniProtKB-KW"/>
</dbReference>
<dbReference type="NCBIfam" id="TIGR01297">
    <property type="entry name" value="CDF"/>
    <property type="match status" value="1"/>
</dbReference>
<dbReference type="STRING" id="1071378.G0WFV2"/>
<dbReference type="Pfam" id="PF01545">
    <property type="entry name" value="Cation_efflux"/>
    <property type="match status" value="1"/>
</dbReference>
<evidence type="ECO:0000313" key="12">
    <source>
        <dbReference type="EMBL" id="CCD26663.1"/>
    </source>
</evidence>
<gene>
    <name evidence="12" type="primary">NDAI0I00940</name>
    <name evidence="12" type="ordered locus">NDAI_0I00940</name>
</gene>
<keyword evidence="8" id="KW-0406">Ion transport</keyword>
<dbReference type="Proteomes" id="UP000000689">
    <property type="component" value="Chromosome 9"/>
</dbReference>
<dbReference type="InterPro" id="IPR027469">
    <property type="entry name" value="Cation_efflux_TMD_sf"/>
</dbReference>
<evidence type="ECO:0000256" key="7">
    <source>
        <dbReference type="ARBA" id="ARBA00022989"/>
    </source>
</evidence>
<dbReference type="InterPro" id="IPR050291">
    <property type="entry name" value="CDF_Transporter"/>
</dbReference>
<keyword evidence="3" id="KW-0408">Iron</keyword>
<protein>
    <recommendedName>
        <fullName evidence="11">Cation efflux protein transmembrane domain-containing protein</fullName>
    </recommendedName>
</protein>
<sequence>MLKIGFTSSRSSVRVTLIRSNLTLAHKRLNHHLCSTSKSKTYQGIRNFKNSSNLKQPPTQVANIESAELRVPGITLNSTRPGICPIVPLLQKMYIPEHIHTHSHTDTFSNILSHSHSHSHSHGHTHTMNNPLLVASAEQIRKNAGVRVTWIGLAVNVGIAVGKVIGGLVFHSQALFADAIHAVSDIICDLLTLFSVRLAASKPTPDYPYGYGKIETIGSLTVSSILVMAGISIGWTSLCAIVGPIIPHTIIEMLSTVGLGSSHSESVLEEMTDINAAWVAAASIAAKEWVFRATRKVAIETNSNVLMANAWHHRVDSLTSLVALVTITSGYLFSIQSLDTLGGLLVSIFIIKAGAEGMYLSVKELIDQSIEDDDPRHAEIESVINEGLNRLSVQKSKNSSINLSPLKLTELSVLSSGPNLRAHATLQVPLQTPTNVTGIKQLETISNHIRAMLAKNIASVKKIDIDYVSEKDPHNIDANKPITLTEKNLHLHLHSHSRNSASSHSHTHL</sequence>
<dbReference type="GO" id="GO:0006879">
    <property type="term" value="P:intracellular iron ion homeostasis"/>
    <property type="evidence" value="ECO:0007669"/>
    <property type="project" value="UniProtKB-KW"/>
</dbReference>
<comment type="similarity">
    <text evidence="2">Belongs to the cation diffusion facilitator (CDF) transporter (TC 2.A.4) family. SLC30A subfamily.</text>
</comment>
<dbReference type="EMBL" id="HE580275">
    <property type="protein sequence ID" value="CCD26663.1"/>
    <property type="molecule type" value="Genomic_DNA"/>
</dbReference>
<keyword evidence="7" id="KW-1133">Transmembrane helix</keyword>
<dbReference type="RefSeq" id="XP_003671906.1">
    <property type="nucleotide sequence ID" value="XM_003671858.1"/>
</dbReference>
<comment type="function">
    <text evidence="10">Mitochondrial metal transporter involved in mitochondrial iron accumulation.</text>
</comment>
<evidence type="ECO:0000313" key="13">
    <source>
        <dbReference type="Proteomes" id="UP000000689"/>
    </source>
</evidence>
<evidence type="ECO:0000256" key="3">
    <source>
        <dbReference type="ARBA" id="ARBA00022434"/>
    </source>
</evidence>